<evidence type="ECO:0000313" key="1">
    <source>
        <dbReference type="EMBL" id="CAN94543.1"/>
    </source>
</evidence>
<reference evidence="1 2" key="1">
    <citation type="journal article" date="2007" name="Nat. Biotechnol.">
        <title>Complete genome sequence of the myxobacterium Sorangium cellulosum.</title>
        <authorList>
            <person name="Schneiker S."/>
            <person name="Perlova O."/>
            <person name="Kaiser O."/>
            <person name="Gerth K."/>
            <person name="Alici A."/>
            <person name="Altmeyer M.O."/>
            <person name="Bartels D."/>
            <person name="Bekel T."/>
            <person name="Beyer S."/>
            <person name="Bode E."/>
            <person name="Bode H.B."/>
            <person name="Bolten C.J."/>
            <person name="Choudhuri J.V."/>
            <person name="Doss S."/>
            <person name="Elnakady Y.A."/>
            <person name="Frank B."/>
            <person name="Gaigalat L."/>
            <person name="Goesmann A."/>
            <person name="Groeger C."/>
            <person name="Gross F."/>
            <person name="Jelsbak L."/>
            <person name="Jelsbak L."/>
            <person name="Kalinowski J."/>
            <person name="Kegler C."/>
            <person name="Knauber T."/>
            <person name="Konietzny S."/>
            <person name="Kopp M."/>
            <person name="Krause L."/>
            <person name="Krug D."/>
            <person name="Linke B."/>
            <person name="Mahmud T."/>
            <person name="Martinez-Arias R."/>
            <person name="McHardy A.C."/>
            <person name="Merai M."/>
            <person name="Meyer F."/>
            <person name="Mormann S."/>
            <person name="Munoz-Dorado J."/>
            <person name="Perez J."/>
            <person name="Pradella S."/>
            <person name="Rachid S."/>
            <person name="Raddatz G."/>
            <person name="Rosenau F."/>
            <person name="Rueckert C."/>
            <person name="Sasse F."/>
            <person name="Scharfe M."/>
            <person name="Schuster S.C."/>
            <person name="Suen G."/>
            <person name="Treuner-Lange A."/>
            <person name="Velicer G.J."/>
            <person name="Vorholter F.-J."/>
            <person name="Weissman K.J."/>
            <person name="Welch R.D."/>
            <person name="Wenzel S.C."/>
            <person name="Whitworth D.E."/>
            <person name="Wilhelm S."/>
            <person name="Wittmann C."/>
            <person name="Bloecker H."/>
            <person name="Puehler A."/>
            <person name="Mueller R."/>
        </authorList>
    </citation>
    <scope>NUCLEOTIDE SEQUENCE [LARGE SCALE GENOMIC DNA]</scope>
    <source>
        <strain evidence="2">So ce56</strain>
    </source>
</reference>
<dbReference type="KEGG" id="scl:sce4380"/>
<gene>
    <name evidence="1" type="ordered locus">sce4380</name>
</gene>
<dbReference type="AlphaFoldDB" id="A9F329"/>
<dbReference type="Proteomes" id="UP000002139">
    <property type="component" value="Chromosome"/>
</dbReference>
<keyword evidence="2" id="KW-1185">Reference proteome</keyword>
<accession>A9F329</accession>
<dbReference type="EMBL" id="AM746676">
    <property type="protein sequence ID" value="CAN94543.1"/>
    <property type="molecule type" value="Genomic_DNA"/>
</dbReference>
<dbReference type="HOGENOM" id="CLU_1642616_0_0_7"/>
<sequence>MPTLMLFGHGAAQAGTSFDFRRPSANASKIYFWAAEGKPSKVYDEAMSSIIANAGAIPVGWSQEKSSRIGGAQITEHLLQDPTLPPNLVPWLPANFATLAHNTNIHPLNGIVYHSHATIIASNAMVFRLNNGANSVRLSAILNNGNFNNRPLNIAWLVCRV</sequence>
<organism evidence="1 2">
    <name type="scientific">Sorangium cellulosum (strain So ce56)</name>
    <name type="common">Polyangium cellulosum (strain So ce56)</name>
    <dbReference type="NCBI Taxonomy" id="448385"/>
    <lineage>
        <taxon>Bacteria</taxon>
        <taxon>Pseudomonadati</taxon>
        <taxon>Myxococcota</taxon>
        <taxon>Polyangia</taxon>
        <taxon>Polyangiales</taxon>
        <taxon>Polyangiaceae</taxon>
        <taxon>Sorangium</taxon>
    </lineage>
</organism>
<protein>
    <submittedName>
        <fullName evidence="1">Uncharacterized protein</fullName>
    </submittedName>
</protein>
<name>A9F329_SORC5</name>
<proteinExistence type="predicted"/>
<evidence type="ECO:0000313" key="2">
    <source>
        <dbReference type="Proteomes" id="UP000002139"/>
    </source>
</evidence>